<dbReference type="PANTHER" id="PTHR34219:SF3">
    <property type="entry name" value="BLL7967 PROTEIN"/>
    <property type="match status" value="1"/>
</dbReference>
<name>A0AA41YD71_9BACT</name>
<dbReference type="InterPro" id="IPR005625">
    <property type="entry name" value="PepSY-ass_TM"/>
</dbReference>
<reference evidence="2" key="1">
    <citation type="submission" date="2022-10" db="EMBL/GenBank/DDBJ databases">
        <title>Gaoshiqiia sediminis gen. nov., sp. nov., isolated from coastal sediment.</title>
        <authorList>
            <person name="Yu W.X."/>
            <person name="Mu D.S."/>
            <person name="Du J.Z."/>
            <person name="Liang Y.Q."/>
        </authorList>
    </citation>
    <scope>NUCLEOTIDE SEQUENCE</scope>
    <source>
        <strain evidence="2">A06</strain>
    </source>
</reference>
<feature type="transmembrane region" description="Helical" evidence="1">
    <location>
        <begin position="355"/>
        <end position="376"/>
    </location>
</feature>
<keyword evidence="3" id="KW-1185">Reference proteome</keyword>
<feature type="transmembrane region" description="Helical" evidence="1">
    <location>
        <begin position="152"/>
        <end position="175"/>
    </location>
</feature>
<evidence type="ECO:0000256" key="1">
    <source>
        <dbReference type="SAM" id="Phobius"/>
    </source>
</evidence>
<accession>A0AA41YD71</accession>
<keyword evidence="1" id="KW-1133">Transmembrane helix</keyword>
<dbReference type="RefSeq" id="WP_282591719.1">
    <property type="nucleotide sequence ID" value="NZ_JAPAAF010000012.1"/>
</dbReference>
<protein>
    <submittedName>
        <fullName evidence="2">PepSY domain-containing protein</fullName>
    </submittedName>
</protein>
<dbReference type="EMBL" id="JAPAAF010000012">
    <property type="protein sequence ID" value="MCW0483117.1"/>
    <property type="molecule type" value="Genomic_DNA"/>
</dbReference>
<dbReference type="PANTHER" id="PTHR34219">
    <property type="entry name" value="IRON-REGULATED INNER MEMBRANE PROTEIN-RELATED"/>
    <property type="match status" value="1"/>
</dbReference>
<comment type="caution">
    <text evidence="2">The sequence shown here is derived from an EMBL/GenBank/DDBJ whole genome shotgun (WGS) entry which is preliminary data.</text>
</comment>
<organism evidence="2 3">
    <name type="scientific">Gaoshiqia sediminis</name>
    <dbReference type="NCBI Taxonomy" id="2986998"/>
    <lineage>
        <taxon>Bacteria</taxon>
        <taxon>Pseudomonadati</taxon>
        <taxon>Bacteroidota</taxon>
        <taxon>Bacteroidia</taxon>
        <taxon>Marinilabiliales</taxon>
        <taxon>Prolixibacteraceae</taxon>
        <taxon>Gaoshiqia</taxon>
    </lineage>
</organism>
<dbReference type="Proteomes" id="UP001163821">
    <property type="component" value="Unassembled WGS sequence"/>
</dbReference>
<evidence type="ECO:0000313" key="2">
    <source>
        <dbReference type="EMBL" id="MCW0483117.1"/>
    </source>
</evidence>
<dbReference type="AlphaFoldDB" id="A0AA41YD71"/>
<gene>
    <name evidence="2" type="ORF">N2K84_10275</name>
</gene>
<evidence type="ECO:0000313" key="3">
    <source>
        <dbReference type="Proteomes" id="UP001163821"/>
    </source>
</evidence>
<keyword evidence="1" id="KW-0472">Membrane</keyword>
<proteinExistence type="predicted"/>
<feature type="transmembrane region" description="Helical" evidence="1">
    <location>
        <begin position="17"/>
        <end position="39"/>
    </location>
</feature>
<dbReference type="PROSITE" id="PS51257">
    <property type="entry name" value="PROKAR_LIPOPROTEIN"/>
    <property type="match status" value="1"/>
</dbReference>
<keyword evidence="1" id="KW-0812">Transmembrane</keyword>
<sequence length="396" mass="45180">MSLLGNKARQLSRWLHLWLGLTSGLIVFIVSITGCLYVFQTEIKDALEPWRFVEAQDRAFVPPSQLVDTALVYMPGKTPTGLTYEDETGAAAVGFYYTENDKLDFGVVFMNPYSGEFIRKQEAVLHGSFDFFQFIMKGHRHLWLPEAIGKRVVGIGALIYVVLLITGLIMWWPASWKKKYRERSLRINWKAGFKRLIFDLHSVSGFYILIFVLIIACTGLIWSFKWFENSVYYLASGGEIKAAHTHPHSDVSKAALAVSDSIPAIDRAWYLTLAQNPNPERIYMTPHLAEEDESIEILVFNKKGKFYHHDEYFYDRYTLEPLATEKFVDANAADKLDLMNYDIHTGAILGLPGKILAFIVSLISASLPVTGFLVWFNKRKAQRKLRYSLAGQQGKR</sequence>
<feature type="transmembrane region" description="Helical" evidence="1">
    <location>
        <begin position="196"/>
        <end position="224"/>
    </location>
</feature>
<dbReference type="Pfam" id="PF03929">
    <property type="entry name" value="PepSY_TM"/>
    <property type="match status" value="1"/>
</dbReference>